<dbReference type="FunFam" id="1.10.287.950:FF:000001">
    <property type="entry name" value="Methyl-accepting chemotaxis sensory transducer"/>
    <property type="match status" value="1"/>
</dbReference>
<accession>A0AAD0S2N6</accession>
<feature type="domain" description="PAC" evidence="9">
    <location>
        <begin position="86"/>
        <end position="138"/>
    </location>
</feature>
<dbReference type="GO" id="GO:0006935">
    <property type="term" value="P:chemotaxis"/>
    <property type="evidence" value="ECO:0007669"/>
    <property type="project" value="InterPro"/>
</dbReference>
<feature type="region of interest" description="Disordered" evidence="7">
    <location>
        <begin position="499"/>
        <end position="536"/>
    </location>
</feature>
<dbReference type="Pfam" id="PF13188">
    <property type="entry name" value="PAS_8"/>
    <property type="match status" value="1"/>
</dbReference>
<evidence type="ECO:0000256" key="1">
    <source>
        <dbReference type="ARBA" id="ARBA00004370"/>
    </source>
</evidence>
<dbReference type="KEGG" id="pdj:D0907_15510"/>
<dbReference type="SUPFAM" id="SSF55785">
    <property type="entry name" value="PYP-like sensor domain (PAS domain)"/>
    <property type="match status" value="1"/>
</dbReference>
<dbReference type="GO" id="GO:0007165">
    <property type="term" value="P:signal transduction"/>
    <property type="evidence" value="ECO:0007669"/>
    <property type="project" value="UniProtKB-KW"/>
</dbReference>
<dbReference type="AlphaFoldDB" id="A0AAD0S2N6"/>
<dbReference type="SMART" id="SM00086">
    <property type="entry name" value="PAC"/>
    <property type="match status" value="1"/>
</dbReference>
<dbReference type="PANTHER" id="PTHR43531:SF14">
    <property type="entry name" value="METHYL-ACCEPTING CHEMOTAXIS PROTEIN I-RELATED"/>
    <property type="match status" value="1"/>
</dbReference>
<reference evidence="12 13" key="1">
    <citation type="submission" date="2016-10" db="EMBL/GenBank/DDBJ databases">
        <authorList>
            <person name="Varghese N."/>
            <person name="Submissions S."/>
        </authorList>
    </citation>
    <scope>NUCLEOTIDE SEQUENCE [LARGE SCALE GENOMIC DNA]</scope>
    <source>
        <strain evidence="12 13">CGMCC 1.8499</strain>
    </source>
</reference>
<dbReference type="EMBL" id="FPAZ01000009">
    <property type="protein sequence ID" value="SFT76316.1"/>
    <property type="molecule type" value="Genomic_DNA"/>
</dbReference>
<dbReference type="SMART" id="SM00091">
    <property type="entry name" value="PAS"/>
    <property type="match status" value="3"/>
</dbReference>
<reference evidence="11 14" key="2">
    <citation type="submission" date="2018-08" db="EMBL/GenBank/DDBJ databases">
        <title>Draft genome sequence of Pseudoalteromonas donghaensis HJ51.</title>
        <authorList>
            <person name="Oh J."/>
            <person name="Roh D."/>
        </authorList>
    </citation>
    <scope>NUCLEOTIDE SEQUENCE [LARGE SCALE GENOMIC DNA]</scope>
    <source>
        <strain evidence="11 14">HJ51</strain>
    </source>
</reference>
<sequence>MGWFSSPKNVESNNDLVVAALNKSLAVIEFQPSGSIITANANFLNAMGYRLEEVQGQHHSMFIAEEDAQSPEYQQFWQRLRSGEFISDEFKRFGKNGKEIWIQATYNPIIDSNGSVVKVIKFASDITAQKELEKQSKRDADLSNALRVCQANVMMANNDLEIVFVNEQVKQMLKAREAALKTVLPSFSVENLIGTCVDDFHKHPSHQRELLKNLSEPYKTTLRLAGLIFSLIATPWVNSSGKRLGTIVEWQDITDSVNKAEAEKREAEENLRVRRALDRVGTNTMIADANNDIIYMNEAVLNMMKVAESDLRKDLPNFNSSNLLGQNIDVFHKNPAHQRNLLSKLSDTYSTEIQVGGRTFGLVANPIFTPENERIGTVVEWEDRTAEVAIEKEIAGLVTAAGKGDLEARVEIAGKTGFFLRLAQGLNSLVGIVDDAVKDTANMLDAMANGDLSKRIEQEYQGSFDKLKRDANATADKLTEVINRINTSATLVASGAEEISQGNADLSQRTEEQASSLEETASSMEEMTSTVRQNADNAKEVNELAEETRSKAQKGGEVVNRAVTSMSAINESSKKIADIISVIDEIAFQTNLLALNAAVEAARAGEQGRGFAVVAGEVRNLAQRSAAAAKEIKELIRDSVGKVEDGTLLVNESGSTLQEIVTAVQRVTAMISDIAQASEEQSSGIEQVNKAIAQMDEMTQQNAALVEQASAAGESMAEQANDMRRLLNFFSLSNQEETDITSRVTASPIKQSSPSGRSAPKGNNFVDPGDEWEEF</sequence>
<dbReference type="GO" id="GO:0004888">
    <property type="term" value="F:transmembrane signaling receptor activity"/>
    <property type="evidence" value="ECO:0007669"/>
    <property type="project" value="InterPro"/>
</dbReference>
<dbReference type="InterPro" id="IPR004089">
    <property type="entry name" value="MCPsignal_dom"/>
</dbReference>
<keyword evidence="13" id="KW-1185">Reference proteome</keyword>
<dbReference type="InterPro" id="IPR001610">
    <property type="entry name" value="PAC"/>
</dbReference>
<evidence type="ECO:0000313" key="14">
    <source>
        <dbReference type="Proteomes" id="UP000264605"/>
    </source>
</evidence>
<feature type="domain" description="Methyl-accepting transducer" evidence="8">
    <location>
        <begin position="488"/>
        <end position="717"/>
    </location>
</feature>
<dbReference type="PROSITE" id="PS50111">
    <property type="entry name" value="CHEMOTAXIS_TRANSDUC_2"/>
    <property type="match status" value="1"/>
</dbReference>
<dbReference type="EMBL" id="CP032090">
    <property type="protein sequence ID" value="AXV66598.1"/>
    <property type="molecule type" value="Genomic_DNA"/>
</dbReference>
<dbReference type="PANTHER" id="PTHR43531">
    <property type="entry name" value="PROTEIN ICFG"/>
    <property type="match status" value="1"/>
</dbReference>
<dbReference type="SUPFAM" id="SSF58104">
    <property type="entry name" value="Methyl-accepting chemotaxis protein (MCP) signaling domain"/>
    <property type="match status" value="1"/>
</dbReference>
<dbReference type="RefSeq" id="WP_065979414.1">
    <property type="nucleotide sequence ID" value="NZ_CP032090.1"/>
</dbReference>
<dbReference type="PROSITE" id="PS50885">
    <property type="entry name" value="HAMP"/>
    <property type="match status" value="1"/>
</dbReference>
<feature type="coiled-coil region" evidence="6">
    <location>
        <begin position="250"/>
        <end position="279"/>
    </location>
</feature>
<dbReference type="CDD" id="cd00130">
    <property type="entry name" value="PAS"/>
    <property type="match status" value="1"/>
</dbReference>
<evidence type="ECO:0000256" key="2">
    <source>
        <dbReference type="ARBA" id="ARBA00022481"/>
    </source>
</evidence>
<evidence type="ECO:0000256" key="7">
    <source>
        <dbReference type="SAM" id="MobiDB-lite"/>
    </source>
</evidence>
<protein>
    <submittedName>
        <fullName evidence="12">Methyl-accepting chemotaxis sensory transducer with Pas/Pac sensor</fullName>
    </submittedName>
    <submittedName>
        <fullName evidence="11">PAS domain-containing protein</fullName>
    </submittedName>
</protein>
<dbReference type="InterPro" id="IPR000700">
    <property type="entry name" value="PAS-assoc_C"/>
</dbReference>
<dbReference type="InterPro" id="IPR003660">
    <property type="entry name" value="HAMP_dom"/>
</dbReference>
<dbReference type="PRINTS" id="PR00260">
    <property type="entry name" value="CHEMTRNSDUCR"/>
</dbReference>
<evidence type="ECO:0000259" key="8">
    <source>
        <dbReference type="PROSITE" id="PS50111"/>
    </source>
</evidence>
<dbReference type="SMART" id="SM00283">
    <property type="entry name" value="MA"/>
    <property type="match status" value="1"/>
</dbReference>
<feature type="region of interest" description="Disordered" evidence="7">
    <location>
        <begin position="736"/>
        <end position="775"/>
    </location>
</feature>
<evidence type="ECO:0000259" key="10">
    <source>
        <dbReference type="PROSITE" id="PS50885"/>
    </source>
</evidence>
<dbReference type="InterPro" id="IPR051310">
    <property type="entry name" value="MCP_chemotaxis"/>
</dbReference>
<dbReference type="PROSITE" id="PS50113">
    <property type="entry name" value="PAC"/>
    <property type="match status" value="1"/>
</dbReference>
<dbReference type="GO" id="GO:0005886">
    <property type="term" value="C:plasma membrane"/>
    <property type="evidence" value="ECO:0007669"/>
    <property type="project" value="TreeGrafter"/>
</dbReference>
<evidence type="ECO:0000256" key="5">
    <source>
        <dbReference type="PROSITE-ProRule" id="PRU00284"/>
    </source>
</evidence>
<evidence type="ECO:0000313" key="13">
    <source>
        <dbReference type="Proteomes" id="UP000183805"/>
    </source>
</evidence>
<dbReference type="Pfam" id="PF00015">
    <property type="entry name" value="MCPsignal"/>
    <property type="match status" value="1"/>
</dbReference>
<comment type="similarity">
    <text evidence="4">Belongs to the methyl-accepting chemotaxis (MCP) protein family.</text>
</comment>
<organism evidence="11 14">
    <name type="scientific">Pseudoalteromonas lipolytica</name>
    <dbReference type="NCBI Taxonomy" id="570156"/>
    <lineage>
        <taxon>Bacteria</taxon>
        <taxon>Pseudomonadati</taxon>
        <taxon>Pseudomonadota</taxon>
        <taxon>Gammaproteobacteria</taxon>
        <taxon>Alteromonadales</taxon>
        <taxon>Pseudoalteromonadaceae</taxon>
        <taxon>Pseudoalteromonas</taxon>
    </lineage>
</organism>
<keyword evidence="2" id="KW-0488">Methylation</keyword>
<feature type="domain" description="HAMP" evidence="10">
    <location>
        <begin position="431"/>
        <end position="483"/>
    </location>
</feature>
<gene>
    <name evidence="11" type="ORF">D0907_15510</name>
    <name evidence="12" type="ORF">SAMN04487854_10948</name>
</gene>
<feature type="compositionally biased region" description="Low complexity" evidence="7">
    <location>
        <begin position="514"/>
        <end position="530"/>
    </location>
</feature>
<dbReference type="Pfam" id="PF13426">
    <property type="entry name" value="PAS_9"/>
    <property type="match status" value="1"/>
</dbReference>
<dbReference type="InterPro" id="IPR035965">
    <property type="entry name" value="PAS-like_dom_sf"/>
</dbReference>
<dbReference type="FunFam" id="3.30.450.20:FF:000075">
    <property type="entry name" value="Methyl-accepting chemotaxis protein"/>
    <property type="match status" value="1"/>
</dbReference>
<dbReference type="NCBIfam" id="TIGR00229">
    <property type="entry name" value="sensory_box"/>
    <property type="match status" value="1"/>
</dbReference>
<dbReference type="Gene3D" id="1.10.287.950">
    <property type="entry name" value="Methyl-accepting chemotaxis protein"/>
    <property type="match status" value="1"/>
</dbReference>
<keyword evidence="6" id="KW-0175">Coiled coil</keyword>
<evidence type="ECO:0000259" key="9">
    <source>
        <dbReference type="PROSITE" id="PS50113"/>
    </source>
</evidence>
<evidence type="ECO:0000256" key="6">
    <source>
        <dbReference type="SAM" id="Coils"/>
    </source>
</evidence>
<feature type="compositionally biased region" description="Polar residues" evidence="7">
    <location>
        <begin position="736"/>
        <end position="756"/>
    </location>
</feature>
<proteinExistence type="inferred from homology"/>
<dbReference type="Pfam" id="PF18947">
    <property type="entry name" value="HAMP_2"/>
    <property type="match status" value="1"/>
</dbReference>
<dbReference type="GeneID" id="99506886"/>
<dbReference type="Proteomes" id="UP000264605">
    <property type="component" value="Chromosome"/>
</dbReference>
<evidence type="ECO:0000256" key="4">
    <source>
        <dbReference type="ARBA" id="ARBA00029447"/>
    </source>
</evidence>
<keyword evidence="3 5" id="KW-0807">Transducer</keyword>
<dbReference type="Proteomes" id="UP000183805">
    <property type="component" value="Unassembled WGS sequence"/>
</dbReference>
<name>A0AAD0S2N6_9GAMM</name>
<dbReference type="InterPro" id="IPR013655">
    <property type="entry name" value="PAS_fold_3"/>
</dbReference>
<evidence type="ECO:0000313" key="11">
    <source>
        <dbReference type="EMBL" id="AXV66598.1"/>
    </source>
</evidence>
<dbReference type="InterPro" id="IPR000014">
    <property type="entry name" value="PAS"/>
</dbReference>
<dbReference type="Pfam" id="PF08447">
    <property type="entry name" value="PAS_3"/>
    <property type="match status" value="1"/>
</dbReference>
<dbReference type="Gene3D" id="3.30.450.20">
    <property type="entry name" value="PAS domain"/>
    <property type="match status" value="3"/>
</dbReference>
<dbReference type="CDD" id="cd11386">
    <property type="entry name" value="MCP_signal"/>
    <property type="match status" value="1"/>
</dbReference>
<evidence type="ECO:0000256" key="3">
    <source>
        <dbReference type="ARBA" id="ARBA00023224"/>
    </source>
</evidence>
<dbReference type="InterPro" id="IPR004090">
    <property type="entry name" value="Chemotax_Me-accpt_rcpt"/>
</dbReference>
<evidence type="ECO:0000313" key="12">
    <source>
        <dbReference type="EMBL" id="SFT76316.1"/>
    </source>
</evidence>
<comment type="subcellular location">
    <subcellularLocation>
        <location evidence="1">Membrane</location>
    </subcellularLocation>
</comment>